<dbReference type="InterPro" id="IPR036396">
    <property type="entry name" value="Cyt_P450_sf"/>
</dbReference>
<organism evidence="12 13">
    <name type="scientific">Schizopora paradoxa</name>
    <dbReference type="NCBI Taxonomy" id="27342"/>
    <lineage>
        <taxon>Eukaryota</taxon>
        <taxon>Fungi</taxon>
        <taxon>Dikarya</taxon>
        <taxon>Basidiomycota</taxon>
        <taxon>Agaricomycotina</taxon>
        <taxon>Agaricomycetes</taxon>
        <taxon>Hymenochaetales</taxon>
        <taxon>Schizoporaceae</taxon>
        <taxon>Schizopora</taxon>
    </lineage>
</organism>
<keyword evidence="13" id="KW-1185">Reference proteome</keyword>
<dbReference type="InterPro" id="IPR001128">
    <property type="entry name" value="Cyt_P450"/>
</dbReference>
<evidence type="ECO:0000256" key="2">
    <source>
        <dbReference type="ARBA" id="ARBA00005179"/>
    </source>
</evidence>
<protein>
    <submittedName>
        <fullName evidence="12">Cytochrome P450</fullName>
    </submittedName>
</protein>
<reference evidence="12 13" key="1">
    <citation type="submission" date="2015-04" db="EMBL/GenBank/DDBJ databases">
        <title>Complete genome sequence of Schizopora paradoxa KUC8140, a cosmopolitan wood degrader in East Asia.</title>
        <authorList>
            <consortium name="DOE Joint Genome Institute"/>
            <person name="Min B."/>
            <person name="Park H."/>
            <person name="Jang Y."/>
            <person name="Kim J.-J."/>
            <person name="Kim K.H."/>
            <person name="Pangilinan J."/>
            <person name="Lipzen A."/>
            <person name="Riley R."/>
            <person name="Grigoriev I.V."/>
            <person name="Spatafora J.W."/>
            <person name="Choi I.-G."/>
        </authorList>
    </citation>
    <scope>NUCLEOTIDE SEQUENCE [LARGE SCALE GENOMIC DNA]</scope>
    <source>
        <strain evidence="12 13">KUC8140</strain>
    </source>
</reference>
<dbReference type="STRING" id="27342.A0A0H2RDK9"/>
<keyword evidence="4 9" id="KW-0349">Heme</keyword>
<keyword evidence="6 10" id="KW-0560">Oxidoreductase</keyword>
<keyword evidence="7 9" id="KW-0408">Iron</keyword>
<dbReference type="GO" id="GO:0004497">
    <property type="term" value="F:monooxygenase activity"/>
    <property type="evidence" value="ECO:0007669"/>
    <property type="project" value="UniProtKB-KW"/>
</dbReference>
<dbReference type="InterPro" id="IPR002401">
    <property type="entry name" value="Cyt_P450_E_grp-I"/>
</dbReference>
<keyword evidence="11" id="KW-0812">Transmembrane</keyword>
<evidence type="ECO:0000256" key="11">
    <source>
        <dbReference type="SAM" id="Phobius"/>
    </source>
</evidence>
<dbReference type="GO" id="GO:0016705">
    <property type="term" value="F:oxidoreductase activity, acting on paired donors, with incorporation or reduction of molecular oxygen"/>
    <property type="evidence" value="ECO:0007669"/>
    <property type="project" value="InterPro"/>
</dbReference>
<dbReference type="PRINTS" id="PR00463">
    <property type="entry name" value="EP450I"/>
</dbReference>
<dbReference type="AlphaFoldDB" id="A0A0H2RDK9"/>
<evidence type="ECO:0000256" key="1">
    <source>
        <dbReference type="ARBA" id="ARBA00001971"/>
    </source>
</evidence>
<comment type="pathway">
    <text evidence="2">Secondary metabolite biosynthesis.</text>
</comment>
<dbReference type="PANTHER" id="PTHR46300">
    <property type="entry name" value="P450, PUTATIVE (EUROFUNG)-RELATED-RELATED"/>
    <property type="match status" value="1"/>
</dbReference>
<dbReference type="Gene3D" id="1.10.630.10">
    <property type="entry name" value="Cytochrome P450"/>
    <property type="match status" value="1"/>
</dbReference>
<proteinExistence type="inferred from homology"/>
<feature type="binding site" description="axial binding residue" evidence="9">
    <location>
        <position position="439"/>
    </location>
    <ligand>
        <name>heme</name>
        <dbReference type="ChEBI" id="CHEBI:30413"/>
    </ligand>
    <ligandPart>
        <name>Fe</name>
        <dbReference type="ChEBI" id="CHEBI:18248"/>
    </ligandPart>
</feature>
<evidence type="ECO:0000256" key="10">
    <source>
        <dbReference type="RuleBase" id="RU000461"/>
    </source>
</evidence>
<keyword evidence="8 10" id="KW-0503">Monooxygenase</keyword>
<evidence type="ECO:0000256" key="7">
    <source>
        <dbReference type="ARBA" id="ARBA00023004"/>
    </source>
</evidence>
<comment type="similarity">
    <text evidence="3 10">Belongs to the cytochrome P450 family.</text>
</comment>
<keyword evidence="5 9" id="KW-0479">Metal-binding</keyword>
<dbReference type="GO" id="GO:0005506">
    <property type="term" value="F:iron ion binding"/>
    <property type="evidence" value="ECO:0007669"/>
    <property type="project" value="InterPro"/>
</dbReference>
<evidence type="ECO:0000256" key="6">
    <source>
        <dbReference type="ARBA" id="ARBA00023002"/>
    </source>
</evidence>
<evidence type="ECO:0000256" key="5">
    <source>
        <dbReference type="ARBA" id="ARBA00022723"/>
    </source>
</evidence>
<sequence>MFNIHFFNLLAAFFGAIALTVLVARSFRLKYKKLPHPPGPKGLPIIGNFFHLLPKQLWENAVEWGKEYGDLLYLETLGQKVLIVNSYEDAKELLARRSAIYSSRAKATMHELAHWEWVSTFIPYGETYRKHRSFQQRFVSSPEAFDYMDIQLKKTHKMLKAILDNLEEYGEHVESLPGSVILMNVYGHEVEKDDHYVNIGRQGTYHASNTQKYIFLNAIPWLKYLPEWVPWVDFPRVARKSRIISHAMQYELYNLAKKKLTQGTLGECMASIFLSENTREDGSVTDEDAFTGAAATLYMAGVDTSVTAIMTFFLQMLKNTEVQRRAQLEIEKVVGSDRLPTFNDMQYLPYVRGVCAEALRFAVVLPLIPAHQTTEDDEFQGYCIPKGTIVLANAWAMAFNPEYFSDPYAFKPERWLPGAVNENGPRPNDFVFGFGRRVCPGQDWAEKMLFILVSSTLATFNIEYAIGEDGKPIVPNEEYAPGFLRQLGPPKCKITPRSLKAASLIESSILAE</sequence>
<dbReference type="InterPro" id="IPR017972">
    <property type="entry name" value="Cyt_P450_CS"/>
</dbReference>
<keyword evidence="11" id="KW-1133">Transmembrane helix</keyword>
<dbReference type="CDD" id="cd11065">
    <property type="entry name" value="CYP64-like"/>
    <property type="match status" value="1"/>
</dbReference>
<dbReference type="OrthoDB" id="1055148at2759"/>
<dbReference type="InterPro" id="IPR050364">
    <property type="entry name" value="Cytochrome_P450_fung"/>
</dbReference>
<dbReference type="SUPFAM" id="SSF48264">
    <property type="entry name" value="Cytochrome P450"/>
    <property type="match status" value="1"/>
</dbReference>
<dbReference type="GO" id="GO:0020037">
    <property type="term" value="F:heme binding"/>
    <property type="evidence" value="ECO:0007669"/>
    <property type="project" value="InterPro"/>
</dbReference>
<name>A0A0H2RDK9_9AGAM</name>
<dbReference type="PANTHER" id="PTHR46300:SF7">
    <property type="entry name" value="P450, PUTATIVE (EUROFUNG)-RELATED"/>
    <property type="match status" value="1"/>
</dbReference>
<comment type="cofactor">
    <cofactor evidence="1 9">
        <name>heme</name>
        <dbReference type="ChEBI" id="CHEBI:30413"/>
    </cofactor>
</comment>
<keyword evidence="11" id="KW-0472">Membrane</keyword>
<evidence type="ECO:0000256" key="9">
    <source>
        <dbReference type="PIRSR" id="PIRSR602401-1"/>
    </source>
</evidence>
<dbReference type="Pfam" id="PF00067">
    <property type="entry name" value="p450"/>
    <property type="match status" value="1"/>
</dbReference>
<dbReference type="PROSITE" id="PS00086">
    <property type="entry name" value="CYTOCHROME_P450"/>
    <property type="match status" value="1"/>
</dbReference>
<accession>A0A0H2RDK9</accession>
<gene>
    <name evidence="12" type="ORF">SCHPADRAFT_907403</name>
</gene>
<dbReference type="EMBL" id="KQ086042">
    <property type="protein sequence ID" value="KLO09889.1"/>
    <property type="molecule type" value="Genomic_DNA"/>
</dbReference>
<evidence type="ECO:0000256" key="3">
    <source>
        <dbReference type="ARBA" id="ARBA00010617"/>
    </source>
</evidence>
<dbReference type="Proteomes" id="UP000053477">
    <property type="component" value="Unassembled WGS sequence"/>
</dbReference>
<dbReference type="InParanoid" id="A0A0H2RDK9"/>
<evidence type="ECO:0000313" key="13">
    <source>
        <dbReference type="Proteomes" id="UP000053477"/>
    </source>
</evidence>
<evidence type="ECO:0000256" key="8">
    <source>
        <dbReference type="ARBA" id="ARBA00023033"/>
    </source>
</evidence>
<evidence type="ECO:0000313" key="12">
    <source>
        <dbReference type="EMBL" id="KLO09889.1"/>
    </source>
</evidence>
<evidence type="ECO:0000256" key="4">
    <source>
        <dbReference type="ARBA" id="ARBA00022617"/>
    </source>
</evidence>
<feature type="transmembrane region" description="Helical" evidence="11">
    <location>
        <begin position="6"/>
        <end position="24"/>
    </location>
</feature>